<evidence type="ECO:0000313" key="4">
    <source>
        <dbReference type="Proteomes" id="UP000192726"/>
    </source>
</evidence>
<dbReference type="InterPro" id="IPR018958">
    <property type="entry name" value="Knr4/Smi1-like_dom"/>
</dbReference>
<keyword evidence="4" id="KW-1185">Reference proteome</keyword>
<dbReference type="SMART" id="SM00860">
    <property type="entry name" value="SMI1_KNR4"/>
    <property type="match status" value="1"/>
</dbReference>
<organism evidence="3 4">
    <name type="scientific">Streptomyces gilvosporeus</name>
    <dbReference type="NCBI Taxonomy" id="553510"/>
    <lineage>
        <taxon>Bacteria</taxon>
        <taxon>Bacillati</taxon>
        <taxon>Actinomycetota</taxon>
        <taxon>Actinomycetes</taxon>
        <taxon>Kitasatosporales</taxon>
        <taxon>Streptomycetaceae</taxon>
        <taxon>Streptomyces</taxon>
    </lineage>
</organism>
<evidence type="ECO:0000259" key="2">
    <source>
        <dbReference type="SMART" id="SM00860"/>
    </source>
</evidence>
<dbReference type="Pfam" id="PF09346">
    <property type="entry name" value="SMI1_KNR4"/>
    <property type="match status" value="1"/>
</dbReference>
<dbReference type="KEGG" id="sgv:B1H19_00760"/>
<gene>
    <name evidence="3" type="ORF">B1H19_00760</name>
</gene>
<reference evidence="3 4" key="1">
    <citation type="submission" date="2017-04" db="EMBL/GenBank/DDBJ databases">
        <title>Complete Genome Sequence of Streptomyces gilvosporeus F607, a Capable Producer of Natamycin.</title>
        <authorList>
            <person name="Zong G."/>
            <person name="Zhong C."/>
            <person name="Fu J."/>
            <person name="Qin R."/>
            <person name="Cao G."/>
        </authorList>
    </citation>
    <scope>NUCLEOTIDE SEQUENCE [LARGE SCALE GENOMIC DNA]</scope>
    <source>
        <strain evidence="3 4">F607</strain>
    </source>
</reference>
<evidence type="ECO:0000313" key="3">
    <source>
        <dbReference type="EMBL" id="ARF52922.1"/>
    </source>
</evidence>
<proteinExistence type="predicted"/>
<dbReference type="Proteomes" id="UP000192726">
    <property type="component" value="Chromosome"/>
</dbReference>
<sequence length="243" mass="26768">MLALRNAPRWWVVSGADFPGYGHNFELLPVLTADQLRAVERWLGTELPEEYRTFLLQVGAGGAGPDYGLFPMQPPGPDTPPATGHCALPFRPELTAELDAHEWAEPRRADFPDDDAFAAAFASWDARHGELYEALSEGTLCISSQGCAYYTLLVATGPQRGTIWEDVRTVGEGVVPVELRGKPGHVSFAEWYLNWLEHAERRAWDTTTAPPPRLQFTSDRRQEPSREAANSDGGIARQPPGSA</sequence>
<dbReference type="SUPFAM" id="SSF160631">
    <property type="entry name" value="SMI1/KNR4-like"/>
    <property type="match status" value="1"/>
</dbReference>
<dbReference type="STRING" id="553510.B1H19_00760"/>
<feature type="region of interest" description="Disordered" evidence="1">
    <location>
        <begin position="204"/>
        <end position="243"/>
    </location>
</feature>
<dbReference type="AlphaFoldDB" id="A0A1V0TJU9"/>
<accession>A0A1V0TJU9</accession>
<protein>
    <recommendedName>
        <fullName evidence="2">Knr4/Smi1-like domain-containing protein</fullName>
    </recommendedName>
</protein>
<dbReference type="InterPro" id="IPR037883">
    <property type="entry name" value="Knr4/Smi1-like_sf"/>
</dbReference>
<feature type="domain" description="Knr4/Smi1-like" evidence="2">
    <location>
        <begin position="29"/>
        <end position="194"/>
    </location>
</feature>
<dbReference type="EMBL" id="CP020569">
    <property type="protein sequence ID" value="ARF52922.1"/>
    <property type="molecule type" value="Genomic_DNA"/>
</dbReference>
<dbReference type="Gene3D" id="3.40.1580.10">
    <property type="entry name" value="SMI1/KNR4-like"/>
    <property type="match status" value="1"/>
</dbReference>
<evidence type="ECO:0000256" key="1">
    <source>
        <dbReference type="SAM" id="MobiDB-lite"/>
    </source>
</evidence>
<name>A0A1V0TJU9_9ACTN</name>